<dbReference type="Proteomes" id="UP001363151">
    <property type="component" value="Unassembled WGS sequence"/>
</dbReference>
<name>A0ABR1G0L4_AURAN</name>
<dbReference type="InterPro" id="IPR041667">
    <property type="entry name" value="Cupin_8"/>
</dbReference>
<gene>
    <name evidence="2" type="ORF">SO694_0001832</name>
</gene>
<evidence type="ECO:0000313" key="3">
    <source>
        <dbReference type="Proteomes" id="UP001363151"/>
    </source>
</evidence>
<reference evidence="2 3" key="1">
    <citation type="submission" date="2024-03" db="EMBL/GenBank/DDBJ databases">
        <title>Aureococcus anophagefferens CCMP1851 and Kratosvirus quantuckense: Draft genome of a second virus-susceptible host strain in the model system.</title>
        <authorList>
            <person name="Chase E."/>
            <person name="Truchon A.R."/>
            <person name="Schepens W."/>
            <person name="Wilhelm S.W."/>
        </authorList>
    </citation>
    <scope>NUCLEOTIDE SEQUENCE [LARGE SCALE GENOMIC DNA]</scope>
    <source>
        <strain evidence="2 3">CCMP1851</strain>
    </source>
</reference>
<accession>A0ABR1G0L4</accession>
<organism evidence="2 3">
    <name type="scientific">Aureococcus anophagefferens</name>
    <name type="common">Harmful bloom alga</name>
    <dbReference type="NCBI Taxonomy" id="44056"/>
    <lineage>
        <taxon>Eukaryota</taxon>
        <taxon>Sar</taxon>
        <taxon>Stramenopiles</taxon>
        <taxon>Ochrophyta</taxon>
        <taxon>Pelagophyceae</taxon>
        <taxon>Pelagomonadales</taxon>
        <taxon>Pelagomonadaceae</taxon>
        <taxon>Aureococcus</taxon>
    </lineage>
</organism>
<keyword evidence="3" id="KW-1185">Reference proteome</keyword>
<dbReference type="EMBL" id="JBBJCI010000151">
    <property type="protein sequence ID" value="KAK7242031.1"/>
    <property type="molecule type" value="Genomic_DNA"/>
</dbReference>
<dbReference type="PANTHER" id="PTHR12480">
    <property type="entry name" value="ARGININE DEMETHYLASE AND LYSYL-HYDROXYLASE JMJD"/>
    <property type="match status" value="1"/>
</dbReference>
<proteinExistence type="predicted"/>
<evidence type="ECO:0000313" key="2">
    <source>
        <dbReference type="EMBL" id="KAK7242031.1"/>
    </source>
</evidence>
<dbReference type="Gene3D" id="2.60.120.650">
    <property type="entry name" value="Cupin"/>
    <property type="match status" value="1"/>
</dbReference>
<dbReference type="InterPro" id="IPR050910">
    <property type="entry name" value="JMJD6_ArgDemeth/LysHydrox"/>
</dbReference>
<dbReference type="SMART" id="SM00558">
    <property type="entry name" value="JmjC"/>
    <property type="match status" value="1"/>
</dbReference>
<protein>
    <recommendedName>
        <fullName evidence="1">JmjC domain-containing protein</fullName>
    </recommendedName>
</protein>
<evidence type="ECO:0000259" key="1">
    <source>
        <dbReference type="PROSITE" id="PS51184"/>
    </source>
</evidence>
<sequence length="328" mass="35913">MAAQIAASVAPCDAPDSEDEAVEDLFGFDFNGIVVCDDSEEESDGDCAPHVPKRRVGAEIPRVDAASLAPGEFLERFSRRNAPVVLYNCEGVPTHLTADWWREHHGDREVPLDVNTGGAVKAPLRDFLAGTLRTRYLRNLHLGDWFPGAADDVGLPPVMGENLLADEEKVRGCPRTWRTWLELFICFEDCAGFPFLHRDICHTHAYSLQIQGSKEFTLFPPDDARYLYVNAQAGFSGNRSAVDVRDPDVAKKFPLFQLAARSTVTIGPGDALFVPDGWWHTARCVSEAPSVTLGGNYVDASNYDAFSDAFADYLAVKALGSVGASFLN</sequence>
<dbReference type="SUPFAM" id="SSF51197">
    <property type="entry name" value="Clavaminate synthase-like"/>
    <property type="match status" value="1"/>
</dbReference>
<feature type="domain" description="JmjC" evidence="1">
    <location>
        <begin position="135"/>
        <end position="314"/>
    </location>
</feature>
<comment type="caution">
    <text evidence="2">The sequence shown here is derived from an EMBL/GenBank/DDBJ whole genome shotgun (WGS) entry which is preliminary data.</text>
</comment>
<dbReference type="Pfam" id="PF13621">
    <property type="entry name" value="Cupin_8"/>
    <property type="match status" value="1"/>
</dbReference>
<dbReference type="InterPro" id="IPR003347">
    <property type="entry name" value="JmjC_dom"/>
</dbReference>
<dbReference type="PROSITE" id="PS51184">
    <property type="entry name" value="JMJC"/>
    <property type="match status" value="1"/>
</dbReference>